<evidence type="ECO:0000313" key="1">
    <source>
        <dbReference type="EMBL" id="AOX18868.1"/>
    </source>
</evidence>
<name>A0A1D8UYT3_9PROT</name>
<keyword evidence="1" id="KW-0614">Plasmid</keyword>
<dbReference type="SUPFAM" id="SSF158544">
    <property type="entry name" value="GspK insert domain-like"/>
    <property type="match status" value="1"/>
</dbReference>
<gene>
    <name evidence="1" type="ORF">A0U89_16315</name>
</gene>
<dbReference type="EMBL" id="CP014677">
    <property type="protein sequence ID" value="AOX18868.1"/>
    <property type="molecule type" value="Genomic_DNA"/>
</dbReference>
<dbReference type="OrthoDB" id="7219799at2"/>
<proteinExistence type="predicted"/>
<dbReference type="KEGG" id="kba:A0U89_16315"/>
<organism evidence="1 2">
    <name type="scientific">Kozakia baliensis</name>
    <dbReference type="NCBI Taxonomy" id="153496"/>
    <lineage>
        <taxon>Bacteria</taxon>
        <taxon>Pseudomonadati</taxon>
        <taxon>Pseudomonadota</taxon>
        <taxon>Alphaproteobacteria</taxon>
        <taxon>Acetobacterales</taxon>
        <taxon>Acetobacteraceae</taxon>
        <taxon>Kozakia</taxon>
    </lineage>
</organism>
<dbReference type="Proteomes" id="UP000179145">
    <property type="component" value="Plasmid pKB14400_3"/>
</dbReference>
<evidence type="ECO:0000313" key="2">
    <source>
        <dbReference type="Proteomes" id="UP000179145"/>
    </source>
</evidence>
<dbReference type="AlphaFoldDB" id="A0A1D8UYT3"/>
<reference evidence="1 2" key="1">
    <citation type="journal article" date="2016" name="Microb. Cell Fact.">
        <title>Dissection of exopolysaccharide biosynthesis in Kozakia baliensis.</title>
        <authorList>
            <person name="Brandt J.U."/>
            <person name="Jakob F."/>
            <person name="Behr J."/>
            <person name="Geissler A.J."/>
            <person name="Vogel R.F."/>
        </authorList>
    </citation>
    <scope>NUCLEOTIDE SEQUENCE [LARGE SCALE GENOMIC DNA]</scope>
    <source>
        <strain evidence="1 2">DSM 14400</strain>
        <plasmid evidence="2">Plasmid pkb14400_3</plasmid>
    </source>
</reference>
<sequence length="253" mass="27615">MVLWTLGFLALIGAQTVATGREAVRLGDRTLQRVQLETLADAAITSELFGLVAGQAMPVPQWHNAPEEGNTRISVRSMADRNRINPNTAGNILLSELLAASGMSQDQSRALAASIFSWRTPANPLGFAGGRKRCKPIGAPFRTFDDLNAVPDMNPMILQALKPHLSFAQIQLPDLSSADPIVRKAIAKSGISNSPDQKHDDKELGEETLVSVDVLAARGRYRLGRHAEVLLLPEARPTPWRVIRWETTTRGEN</sequence>
<accession>A0A1D8UYT3</accession>
<dbReference type="InterPro" id="IPR038072">
    <property type="entry name" value="GspK_central_sf"/>
</dbReference>
<geneLocation type="plasmid" evidence="2">
    <name>pkb14400_3</name>
</geneLocation>
<protein>
    <submittedName>
        <fullName evidence="1">General secretion pathway protein GspK</fullName>
    </submittedName>
</protein>
<keyword evidence="2" id="KW-1185">Reference proteome</keyword>